<dbReference type="GO" id="GO:0009507">
    <property type="term" value="C:chloroplast"/>
    <property type="evidence" value="ECO:0007669"/>
    <property type="project" value="UniProtKB-SubCell"/>
</dbReference>
<organism evidence="8">
    <name type="scientific">Aureoumbra lagunensis</name>
    <dbReference type="NCBI Taxonomy" id="44058"/>
    <lineage>
        <taxon>Eukaryota</taxon>
        <taxon>Sar</taxon>
        <taxon>Stramenopiles</taxon>
        <taxon>Ochrophyta</taxon>
        <taxon>Pelagophyceae</taxon>
        <taxon>Pelagomonadales</taxon>
        <taxon>Aureoumbra</taxon>
    </lineage>
</organism>
<evidence type="ECO:0000256" key="2">
    <source>
        <dbReference type="ARBA" id="ARBA00008427"/>
    </source>
</evidence>
<dbReference type="FunFam" id="2.30.30.70:FF:000001">
    <property type="entry name" value="60S ribosomal protein L21"/>
    <property type="match status" value="1"/>
</dbReference>
<dbReference type="Pfam" id="PF01157">
    <property type="entry name" value="Ribosomal_L21e"/>
    <property type="match status" value="1"/>
</dbReference>
<dbReference type="Gene3D" id="2.30.30.70">
    <property type="entry name" value="Ribosomal protein L21"/>
    <property type="match status" value="1"/>
</dbReference>
<comment type="subcellular location">
    <subcellularLocation>
        <location evidence="1">Plastid</location>
        <location evidence="1">Chloroplast</location>
    </subcellularLocation>
</comment>
<accession>A0A7S3NED9</accession>
<keyword evidence="6" id="KW-0687">Ribonucleoprotein</keyword>
<evidence type="ECO:0000256" key="1">
    <source>
        <dbReference type="ARBA" id="ARBA00004229"/>
    </source>
</evidence>
<evidence type="ECO:0000256" key="3">
    <source>
        <dbReference type="ARBA" id="ARBA00022528"/>
    </source>
</evidence>
<evidence type="ECO:0000256" key="4">
    <source>
        <dbReference type="ARBA" id="ARBA00022640"/>
    </source>
</evidence>
<evidence type="ECO:0008006" key="9">
    <source>
        <dbReference type="Google" id="ProtNLM"/>
    </source>
</evidence>
<dbReference type="PANTHER" id="PTHR20981">
    <property type="entry name" value="60S RIBOSOMAL PROTEIN L21"/>
    <property type="match status" value="1"/>
</dbReference>
<keyword evidence="3" id="KW-0150">Chloroplast</keyword>
<dbReference type="EMBL" id="HBIJ01003635">
    <property type="protein sequence ID" value="CAE0361826.1"/>
    <property type="molecule type" value="Transcribed_RNA"/>
</dbReference>
<dbReference type="PROSITE" id="PS01171">
    <property type="entry name" value="RIBOSOMAL_L21E"/>
    <property type="match status" value="1"/>
</dbReference>
<evidence type="ECO:0000313" key="8">
    <source>
        <dbReference type="EMBL" id="CAE0361826.1"/>
    </source>
</evidence>
<keyword evidence="4" id="KW-0934">Plastid</keyword>
<name>A0A7S3NED9_9STRA</name>
<reference evidence="8" key="1">
    <citation type="submission" date="2021-01" db="EMBL/GenBank/DDBJ databases">
        <authorList>
            <person name="Corre E."/>
            <person name="Pelletier E."/>
            <person name="Niang G."/>
            <person name="Scheremetjew M."/>
            <person name="Finn R."/>
            <person name="Kale V."/>
            <person name="Holt S."/>
            <person name="Cochrane G."/>
            <person name="Meng A."/>
            <person name="Brown T."/>
            <person name="Cohen L."/>
        </authorList>
    </citation>
    <scope>NUCLEOTIDE SEQUENCE</scope>
    <source>
        <strain evidence="8">CCMP1510</strain>
    </source>
</reference>
<dbReference type="Gene3D" id="6.10.250.3260">
    <property type="match status" value="1"/>
</dbReference>
<evidence type="ECO:0000256" key="6">
    <source>
        <dbReference type="ARBA" id="ARBA00023274"/>
    </source>
</evidence>
<dbReference type="GO" id="GO:1990904">
    <property type="term" value="C:ribonucleoprotein complex"/>
    <property type="evidence" value="ECO:0007669"/>
    <property type="project" value="UniProtKB-KW"/>
</dbReference>
<sequence>MPHSKGTRGRTRDMFSRSFRQRGMIKMSTYLTTYKMGDYVDIKVNPAQVKGMPFKHYHGRTGVIYNITKRAVGVRVAKQVNGRIINKHLNVRVEHVTPSKCRSELIERVKTNEAAKQKARESGEKVPLKRVPKQPKDGFVIAIPEQPETMQPIPFSDLV</sequence>
<gene>
    <name evidence="8" type="ORF">ALAG00032_LOCUS2559</name>
</gene>
<keyword evidence="5" id="KW-0689">Ribosomal protein</keyword>
<dbReference type="AlphaFoldDB" id="A0A7S3NED9"/>
<dbReference type="InterPro" id="IPR001147">
    <property type="entry name" value="Ribosomal_eL21"/>
</dbReference>
<dbReference type="InterPro" id="IPR036948">
    <property type="entry name" value="Ribosomal_eL21_sf"/>
</dbReference>
<dbReference type="GO" id="GO:0005840">
    <property type="term" value="C:ribosome"/>
    <property type="evidence" value="ECO:0007669"/>
    <property type="project" value="UniProtKB-KW"/>
</dbReference>
<dbReference type="SUPFAM" id="SSF50104">
    <property type="entry name" value="Translation proteins SH3-like domain"/>
    <property type="match status" value="1"/>
</dbReference>
<dbReference type="GO" id="GO:0003735">
    <property type="term" value="F:structural constituent of ribosome"/>
    <property type="evidence" value="ECO:0007669"/>
    <property type="project" value="InterPro"/>
</dbReference>
<comment type="similarity">
    <text evidence="2">Belongs to the eukaryotic ribosomal protein eL21 family.</text>
</comment>
<proteinExistence type="inferred from homology"/>
<feature type="region of interest" description="Disordered" evidence="7">
    <location>
        <begin position="112"/>
        <end position="131"/>
    </location>
</feature>
<evidence type="ECO:0000256" key="5">
    <source>
        <dbReference type="ARBA" id="ARBA00022980"/>
    </source>
</evidence>
<evidence type="ECO:0000256" key="7">
    <source>
        <dbReference type="SAM" id="MobiDB-lite"/>
    </source>
</evidence>
<protein>
    <recommendedName>
        <fullName evidence="9">60S ribosomal protein L21</fullName>
    </recommendedName>
</protein>
<dbReference type="InterPro" id="IPR008991">
    <property type="entry name" value="Translation_prot_SH3-like_sf"/>
</dbReference>
<dbReference type="GO" id="GO:0006412">
    <property type="term" value="P:translation"/>
    <property type="evidence" value="ECO:0007669"/>
    <property type="project" value="InterPro"/>
</dbReference>
<dbReference type="InterPro" id="IPR018259">
    <property type="entry name" value="Ribosomal_eL21_CS"/>
</dbReference>
<dbReference type="FunFam" id="6.10.250.3260:FF:000002">
    <property type="entry name" value="60S ribosomal protein L21"/>
    <property type="match status" value="1"/>
</dbReference>
<feature type="compositionally biased region" description="Basic and acidic residues" evidence="7">
    <location>
        <begin position="112"/>
        <end position="127"/>
    </location>
</feature>